<reference evidence="2 3" key="2">
    <citation type="submission" date="2017-12" db="EMBL/GenBank/DDBJ databases">
        <title>Revising the taxonomy of the Acinetobacter lwoffii group: the description of Acinetobacter pseudolwoffii sp. nov. and emended description of Acinetobacter lwoffii.</title>
        <authorList>
            <person name="Nemec A."/>
        </authorList>
    </citation>
    <scope>NUCLEOTIDE SEQUENCE [LARGE SCALE GENOMIC DNA]</scope>
    <source>
        <strain evidence="2 3">ANC 5347</strain>
    </source>
</reference>
<dbReference type="Pfam" id="PF00149">
    <property type="entry name" value="Metallophos"/>
    <property type="match status" value="1"/>
</dbReference>
<dbReference type="InterPro" id="IPR029052">
    <property type="entry name" value="Metallo-depent_PP-like"/>
</dbReference>
<dbReference type="PRINTS" id="PR00114">
    <property type="entry name" value="STPHPHTASE"/>
</dbReference>
<dbReference type="GO" id="GO:0016791">
    <property type="term" value="F:phosphatase activity"/>
    <property type="evidence" value="ECO:0007669"/>
    <property type="project" value="TreeGrafter"/>
</dbReference>
<reference evidence="2 3" key="1">
    <citation type="submission" date="2017-11" db="EMBL/GenBank/DDBJ databases">
        <authorList>
            <person name="Han C.G."/>
        </authorList>
    </citation>
    <scope>NUCLEOTIDE SEQUENCE [LARGE SCALE GENOMIC DNA]</scope>
    <source>
        <strain evidence="2 3">ANC 5347</strain>
    </source>
</reference>
<comment type="caution">
    <text evidence="2">The sequence shown here is derived from an EMBL/GenBank/DDBJ whole genome shotgun (WGS) entry which is preliminary data.</text>
</comment>
<dbReference type="PANTHER" id="PTHR42850:SF7">
    <property type="entry name" value="BIS(5'-NUCLEOSYL)-TETRAPHOSPHATASE PRPE [ASYMMETRICAL]"/>
    <property type="match status" value="1"/>
</dbReference>
<dbReference type="GO" id="GO:0005737">
    <property type="term" value="C:cytoplasm"/>
    <property type="evidence" value="ECO:0007669"/>
    <property type="project" value="TreeGrafter"/>
</dbReference>
<protein>
    <submittedName>
        <fullName evidence="2">Metallophosphoesterase</fullName>
    </submittedName>
</protein>
<evidence type="ECO:0000313" key="2">
    <source>
        <dbReference type="EMBL" id="PJI31566.1"/>
    </source>
</evidence>
<gene>
    <name evidence="2" type="ORF">CU320_13360</name>
</gene>
<dbReference type="RefSeq" id="WP_100358083.1">
    <property type="nucleotide sequence ID" value="NZ_PGOZ01000021.1"/>
</dbReference>
<dbReference type="InterPro" id="IPR006186">
    <property type="entry name" value="Ser/Thr-sp_prot-phosphatase"/>
</dbReference>
<proteinExistence type="predicted"/>
<dbReference type="EMBL" id="PGOZ01000021">
    <property type="protein sequence ID" value="PJI31566.1"/>
    <property type="molecule type" value="Genomic_DNA"/>
</dbReference>
<dbReference type="InterPro" id="IPR004843">
    <property type="entry name" value="Calcineurin-like_PHP"/>
</dbReference>
<dbReference type="AlphaFoldDB" id="A0A2H9UIN6"/>
<sequence length="345" mass="40003">MKYSFIQQAFTGPVDIVGDIHGEIAALEQLIHVLGYDRHGRHPEQRKLIFVGDLCDRGQDSVAVIKRVKQLVDEGYAQCVIGNHELNLLTDTFREGNGWFFGSPHQDDLKPFDSIQASATDRKWILDFLNRLPVALESEQLRVVHACWHQQSIDRLRDSHFNSLREAYAKFVEHTALDLQALGINELIQNEQQQYQHQFKDPAATLPLLQHLAEKELREQMHNPIRVITSGAEQIAVQPIYAGGRWRMIDRLPWWDSYTDQIPVITGHYWRNFKTTEEKAGLFKSIDALQWYGQQQNVFCVDYSVGKRYLDRQQQVAFRHRLGALRFPDNILIFEDGTHYLVQGT</sequence>
<accession>A0A2H9UIN6</accession>
<dbReference type="Gene3D" id="3.60.21.10">
    <property type="match status" value="1"/>
</dbReference>
<dbReference type="PANTHER" id="PTHR42850">
    <property type="entry name" value="METALLOPHOSPHOESTERASE"/>
    <property type="match status" value="1"/>
</dbReference>
<organism evidence="2 3">
    <name type="scientific">Acinetobacter pseudolwoffii</name>
    <dbReference type="NCBI Taxonomy" id="2053287"/>
    <lineage>
        <taxon>Bacteria</taxon>
        <taxon>Pseudomonadati</taxon>
        <taxon>Pseudomonadota</taxon>
        <taxon>Gammaproteobacteria</taxon>
        <taxon>Moraxellales</taxon>
        <taxon>Moraxellaceae</taxon>
        <taxon>Acinetobacter</taxon>
    </lineage>
</organism>
<dbReference type="InterPro" id="IPR050126">
    <property type="entry name" value="Ap4A_hydrolase"/>
</dbReference>
<dbReference type="Proteomes" id="UP000242351">
    <property type="component" value="Unassembled WGS sequence"/>
</dbReference>
<evidence type="ECO:0000313" key="3">
    <source>
        <dbReference type="Proteomes" id="UP000242351"/>
    </source>
</evidence>
<feature type="domain" description="Calcineurin-like phosphoesterase" evidence="1">
    <location>
        <begin position="13"/>
        <end position="110"/>
    </location>
</feature>
<name>A0A2H9UIN6_9GAMM</name>
<dbReference type="SUPFAM" id="SSF56300">
    <property type="entry name" value="Metallo-dependent phosphatases"/>
    <property type="match status" value="1"/>
</dbReference>
<evidence type="ECO:0000259" key="1">
    <source>
        <dbReference type="Pfam" id="PF00149"/>
    </source>
</evidence>